<reference evidence="4" key="1">
    <citation type="submission" date="2017-05" db="EMBL/GenBank/DDBJ databases">
        <title>Complete and WGS of Bordetella genogroups.</title>
        <authorList>
            <person name="Spilker T."/>
            <person name="Lipuma J."/>
        </authorList>
    </citation>
    <scope>NUCLEOTIDE SEQUENCE [LARGE SCALE GENOMIC DNA]</scope>
    <source>
        <strain evidence="4">AU8256</strain>
    </source>
</reference>
<feature type="compositionally biased region" description="Polar residues" evidence="1">
    <location>
        <begin position="1"/>
        <end position="11"/>
    </location>
</feature>
<feature type="domain" description="N-acetyltransferase" evidence="2">
    <location>
        <begin position="34"/>
        <end position="192"/>
    </location>
</feature>
<comment type="caution">
    <text evidence="3">The sequence shown here is derived from an EMBL/GenBank/DDBJ whole genome shotgun (WGS) entry which is preliminary data.</text>
</comment>
<dbReference type="FunFam" id="3.40.630.30:FF:000047">
    <property type="entry name" value="Acetyltransferase, GNAT family"/>
    <property type="match status" value="1"/>
</dbReference>
<dbReference type="GO" id="GO:0008999">
    <property type="term" value="F:protein-N-terminal-alanine acetyltransferase activity"/>
    <property type="evidence" value="ECO:0007669"/>
    <property type="project" value="TreeGrafter"/>
</dbReference>
<dbReference type="SUPFAM" id="SSF55729">
    <property type="entry name" value="Acyl-CoA N-acyltransferases (Nat)"/>
    <property type="match status" value="1"/>
</dbReference>
<keyword evidence="4" id="KW-1185">Reference proteome</keyword>
<dbReference type="InterPro" id="IPR000182">
    <property type="entry name" value="GNAT_dom"/>
</dbReference>
<dbReference type="InterPro" id="IPR016181">
    <property type="entry name" value="Acyl_CoA_acyltransferase"/>
</dbReference>
<dbReference type="EMBL" id="NEVT01000004">
    <property type="protein sequence ID" value="OZI78420.1"/>
    <property type="molecule type" value="Genomic_DNA"/>
</dbReference>
<dbReference type="Gene3D" id="3.40.630.30">
    <property type="match status" value="1"/>
</dbReference>
<dbReference type="InterPro" id="IPR051908">
    <property type="entry name" value="Ribosomal_N-acetyltransferase"/>
</dbReference>
<dbReference type="PANTHER" id="PTHR43441:SF2">
    <property type="entry name" value="FAMILY ACETYLTRANSFERASE, PUTATIVE (AFU_ORTHOLOGUE AFUA_7G00850)-RELATED"/>
    <property type="match status" value="1"/>
</dbReference>
<accession>A0A261VXS7</accession>
<sequence length="238" mass="26718">MSTVTVSQQPVGQPVPNWTARPRPPREPLAGHYCRLEPMDAARHGDDLHAAFSQTPDDSDWTYTYAGPFADRDSFQAYARKMEASEDPQHYAIVEAGSGRAVGTLAAMRIDPANGVIEVGHVVYSEQLKRTPAATEAQYLLMRRAFDQLGYRRYEWKCDSLNAPSRAAAARLGFQFEGIFRQAIVYKGRNRDTAWFSIIDGEWPAVRSGMEQWLAPDNFDAQGRQRRRLGDLIAAARP</sequence>
<dbReference type="RefSeq" id="WP_094806597.1">
    <property type="nucleotide sequence ID" value="NZ_NEVT01000004.1"/>
</dbReference>
<dbReference type="Pfam" id="PF13302">
    <property type="entry name" value="Acetyltransf_3"/>
    <property type="match status" value="1"/>
</dbReference>
<evidence type="ECO:0000256" key="1">
    <source>
        <dbReference type="SAM" id="MobiDB-lite"/>
    </source>
</evidence>
<gene>
    <name evidence="3" type="ORF">CAL24_09905</name>
</gene>
<name>A0A261VXS7_9BORD</name>
<dbReference type="Proteomes" id="UP000215633">
    <property type="component" value="Unassembled WGS sequence"/>
</dbReference>
<proteinExistence type="predicted"/>
<organism evidence="3 4">
    <name type="scientific">Bordetella genomosp. 2</name>
    <dbReference type="NCBI Taxonomy" id="1983456"/>
    <lineage>
        <taxon>Bacteria</taxon>
        <taxon>Pseudomonadati</taxon>
        <taxon>Pseudomonadota</taxon>
        <taxon>Betaproteobacteria</taxon>
        <taxon>Burkholderiales</taxon>
        <taxon>Alcaligenaceae</taxon>
        <taxon>Bordetella</taxon>
    </lineage>
</organism>
<evidence type="ECO:0000313" key="4">
    <source>
        <dbReference type="Proteomes" id="UP000215633"/>
    </source>
</evidence>
<evidence type="ECO:0000259" key="2">
    <source>
        <dbReference type="PROSITE" id="PS51186"/>
    </source>
</evidence>
<dbReference type="PANTHER" id="PTHR43441">
    <property type="entry name" value="RIBOSOMAL-PROTEIN-SERINE ACETYLTRANSFERASE"/>
    <property type="match status" value="1"/>
</dbReference>
<feature type="region of interest" description="Disordered" evidence="1">
    <location>
        <begin position="1"/>
        <end position="25"/>
    </location>
</feature>
<protein>
    <submittedName>
        <fullName evidence="3">GNAT family N-acetyltransferase</fullName>
    </submittedName>
</protein>
<dbReference type="AlphaFoldDB" id="A0A261VXS7"/>
<dbReference type="PROSITE" id="PS51186">
    <property type="entry name" value="GNAT"/>
    <property type="match status" value="1"/>
</dbReference>
<evidence type="ECO:0000313" key="3">
    <source>
        <dbReference type="EMBL" id="OZI78420.1"/>
    </source>
</evidence>
<keyword evidence="3" id="KW-0808">Transferase</keyword>
<dbReference type="GO" id="GO:1990189">
    <property type="term" value="F:protein N-terminal-serine acetyltransferase activity"/>
    <property type="evidence" value="ECO:0007669"/>
    <property type="project" value="TreeGrafter"/>
</dbReference>